<name>X1TFW7_9ZZZZ</name>
<dbReference type="EMBL" id="BARW01007989">
    <property type="protein sequence ID" value="GAI78934.1"/>
    <property type="molecule type" value="Genomic_DNA"/>
</dbReference>
<organism evidence="1">
    <name type="scientific">marine sediment metagenome</name>
    <dbReference type="NCBI Taxonomy" id="412755"/>
    <lineage>
        <taxon>unclassified sequences</taxon>
        <taxon>metagenomes</taxon>
        <taxon>ecological metagenomes</taxon>
    </lineage>
</organism>
<gene>
    <name evidence="1" type="ORF">S12H4_16509</name>
</gene>
<feature type="non-terminal residue" evidence="1">
    <location>
        <position position="1"/>
    </location>
</feature>
<reference evidence="1" key="1">
    <citation type="journal article" date="2014" name="Front. Microbiol.">
        <title>High frequency of phylogenetically diverse reductive dehalogenase-homologous genes in deep subseafloor sedimentary metagenomes.</title>
        <authorList>
            <person name="Kawai M."/>
            <person name="Futagami T."/>
            <person name="Toyoda A."/>
            <person name="Takaki Y."/>
            <person name="Nishi S."/>
            <person name="Hori S."/>
            <person name="Arai W."/>
            <person name="Tsubouchi T."/>
            <person name="Morono Y."/>
            <person name="Uchiyama I."/>
            <person name="Ito T."/>
            <person name="Fujiyama A."/>
            <person name="Inagaki F."/>
            <person name="Takami H."/>
        </authorList>
    </citation>
    <scope>NUCLEOTIDE SEQUENCE</scope>
    <source>
        <strain evidence="1">Expedition CK06-06</strain>
    </source>
</reference>
<proteinExistence type="predicted"/>
<dbReference type="AlphaFoldDB" id="X1TFW7"/>
<sequence length="372" mass="41372">KSVSLVMTDFAETLVKLAEEGWNPYSTYRGIDIWVWLPEGTPYGCYLDSVWYERSLLFDLYALIDDFLEPEPHWEYHSTYRGIDIEVYMPDGTPYRAYFDGSWHTATSLSTLQAAIDDFIEPEPEPYWAEHSYYRDILIWVWMPDGTPYAAYFGGDWHYEATLSAIKAAIDAYLGPEPEPPPSLSMDTPTWPSSPQPAGAYLPVTLHNIYNSGGAGDNCVAGLFDGATGEILDLETFSMETGELIDSLTLYFTMPNRTIGVVAMVGYDTHYTDSESTVIQLEEPPVEIPTSLTLSAPDKVGLDEKFVVSGILYETDSGIPIPNQPINHSYDGRSLGSSTTGVDGDYLKEVSVPESGVWTIRSDFLGTETLQA</sequence>
<protein>
    <submittedName>
        <fullName evidence="1">Uncharacterized protein</fullName>
    </submittedName>
</protein>
<evidence type="ECO:0000313" key="1">
    <source>
        <dbReference type="EMBL" id="GAI78934.1"/>
    </source>
</evidence>
<accession>X1TFW7</accession>
<feature type="non-terminal residue" evidence="1">
    <location>
        <position position="372"/>
    </location>
</feature>
<comment type="caution">
    <text evidence="1">The sequence shown here is derived from an EMBL/GenBank/DDBJ whole genome shotgun (WGS) entry which is preliminary data.</text>
</comment>